<dbReference type="InterPro" id="IPR011029">
    <property type="entry name" value="DEATH-like_dom_sf"/>
</dbReference>
<dbReference type="InterPro" id="IPR001315">
    <property type="entry name" value="CARD"/>
</dbReference>
<dbReference type="Pfam" id="PF00619">
    <property type="entry name" value="CARD"/>
    <property type="match status" value="1"/>
</dbReference>
<dbReference type="GO" id="GO:0042981">
    <property type="term" value="P:regulation of apoptotic process"/>
    <property type="evidence" value="ECO:0007669"/>
    <property type="project" value="InterPro"/>
</dbReference>
<dbReference type="PANTHER" id="PTHR15034">
    <property type="entry name" value="DEATH DOMAIN-CONTAINING PROTEIN CRADD"/>
    <property type="match status" value="1"/>
</dbReference>
<dbReference type="Proteomes" id="UP001233172">
    <property type="component" value="Unassembled WGS sequence"/>
</dbReference>
<comment type="caution">
    <text evidence="2">The sequence shown here is derived from an EMBL/GenBank/DDBJ whole genome shotgun (WGS) entry which is preliminary data.</text>
</comment>
<dbReference type="SUPFAM" id="SSF47986">
    <property type="entry name" value="DEATH domain"/>
    <property type="match status" value="1"/>
</dbReference>
<evidence type="ECO:0000313" key="3">
    <source>
        <dbReference type="Proteomes" id="UP001233172"/>
    </source>
</evidence>
<dbReference type="GO" id="GO:0002020">
    <property type="term" value="F:protease binding"/>
    <property type="evidence" value="ECO:0007669"/>
    <property type="project" value="InterPro"/>
</dbReference>
<dbReference type="GO" id="GO:0070513">
    <property type="term" value="F:death domain binding"/>
    <property type="evidence" value="ECO:0007669"/>
    <property type="project" value="InterPro"/>
</dbReference>
<reference evidence="2" key="2">
    <citation type="submission" date="2023-04" db="EMBL/GenBank/DDBJ databases">
        <authorList>
            <person name="Bu L."/>
            <person name="Lu L."/>
            <person name="Laidemitt M.R."/>
            <person name="Zhang S.M."/>
            <person name="Mutuku M."/>
            <person name="Mkoji G."/>
            <person name="Steinauer M."/>
            <person name="Loker E.S."/>
        </authorList>
    </citation>
    <scope>NUCLEOTIDE SEQUENCE</scope>
    <source>
        <strain evidence="2">KasaAsao</strain>
        <tissue evidence="2">Whole Snail</tissue>
    </source>
</reference>
<dbReference type="Gene3D" id="1.10.533.10">
    <property type="entry name" value="Death Domain, Fas"/>
    <property type="match status" value="1"/>
</dbReference>
<evidence type="ECO:0000313" key="2">
    <source>
        <dbReference type="EMBL" id="KAK0061966.1"/>
    </source>
</evidence>
<evidence type="ECO:0000259" key="1">
    <source>
        <dbReference type="PROSITE" id="PS50209"/>
    </source>
</evidence>
<name>A0AAD8BWH4_BIOPF</name>
<dbReference type="AlphaFoldDB" id="A0AAD8BWH4"/>
<sequence>MQKGKLRQADEDSIRKNYVDLKENIEARELVDYLYQYKVISEVDKELIQEGKSKSERNEHLLQTLLNSGPGDAFRIFIQALIKMKYNHLKLVQEYLSQDVENTEPFSTSANDIPDATPLRQINIIS</sequence>
<protein>
    <submittedName>
        <fullName evidence="2">Death domain-containing protein CRADD</fullName>
    </submittedName>
</protein>
<feature type="domain" description="CARD" evidence="1">
    <location>
        <begin position="6"/>
        <end position="96"/>
    </location>
</feature>
<organism evidence="2 3">
    <name type="scientific">Biomphalaria pfeifferi</name>
    <name type="common">Bloodfluke planorb</name>
    <name type="synonym">Freshwater snail</name>
    <dbReference type="NCBI Taxonomy" id="112525"/>
    <lineage>
        <taxon>Eukaryota</taxon>
        <taxon>Metazoa</taxon>
        <taxon>Spiralia</taxon>
        <taxon>Lophotrochozoa</taxon>
        <taxon>Mollusca</taxon>
        <taxon>Gastropoda</taxon>
        <taxon>Heterobranchia</taxon>
        <taxon>Euthyneura</taxon>
        <taxon>Panpulmonata</taxon>
        <taxon>Hygrophila</taxon>
        <taxon>Lymnaeoidea</taxon>
        <taxon>Planorbidae</taxon>
        <taxon>Biomphalaria</taxon>
    </lineage>
</organism>
<dbReference type="PANTHER" id="PTHR15034:SF5">
    <property type="entry name" value="DEATH DOMAIN-CONTAINING PROTEIN CRADD"/>
    <property type="match status" value="1"/>
</dbReference>
<dbReference type="InterPro" id="IPR037939">
    <property type="entry name" value="CRADD"/>
</dbReference>
<dbReference type="PROSITE" id="PS50209">
    <property type="entry name" value="CARD"/>
    <property type="match status" value="1"/>
</dbReference>
<dbReference type="EMBL" id="JASAOG010000027">
    <property type="protein sequence ID" value="KAK0061966.1"/>
    <property type="molecule type" value="Genomic_DNA"/>
</dbReference>
<accession>A0AAD8BWH4</accession>
<reference evidence="2" key="1">
    <citation type="journal article" date="2023" name="PLoS Negl. Trop. Dis.">
        <title>A genome sequence for Biomphalaria pfeifferi, the major vector snail for the human-infecting parasite Schistosoma mansoni.</title>
        <authorList>
            <person name="Bu L."/>
            <person name="Lu L."/>
            <person name="Laidemitt M.R."/>
            <person name="Zhang S.M."/>
            <person name="Mutuku M."/>
            <person name="Mkoji G."/>
            <person name="Steinauer M."/>
            <person name="Loker E.S."/>
        </authorList>
    </citation>
    <scope>NUCLEOTIDE SEQUENCE</scope>
    <source>
        <strain evidence="2">KasaAsao</strain>
    </source>
</reference>
<dbReference type="CDD" id="cd01671">
    <property type="entry name" value="CARD"/>
    <property type="match status" value="1"/>
</dbReference>
<proteinExistence type="predicted"/>
<dbReference type="SMART" id="SM00114">
    <property type="entry name" value="CARD"/>
    <property type="match status" value="1"/>
</dbReference>
<gene>
    <name evidence="2" type="ORF">Bpfe_008459</name>
</gene>
<keyword evidence="3" id="KW-1185">Reference proteome</keyword>